<name>A0ACC6QAW8_9ACTN</name>
<comment type="caution">
    <text evidence="1">The sequence shown here is derived from an EMBL/GenBank/DDBJ whole genome shotgun (WGS) entry which is preliminary data.</text>
</comment>
<accession>A0ACC6QAW8</accession>
<evidence type="ECO:0000313" key="1">
    <source>
        <dbReference type="EMBL" id="MEJ8655425.1"/>
    </source>
</evidence>
<protein>
    <submittedName>
        <fullName evidence="1">Uncharacterized protein</fullName>
    </submittedName>
</protein>
<evidence type="ECO:0000313" key="2">
    <source>
        <dbReference type="Proteomes" id="UP001375539"/>
    </source>
</evidence>
<dbReference type="EMBL" id="JBBKAI010000002">
    <property type="protein sequence ID" value="MEJ8655425.1"/>
    <property type="molecule type" value="Genomic_DNA"/>
</dbReference>
<gene>
    <name evidence="1" type="ORF">WKI58_02590</name>
</gene>
<proteinExistence type="predicted"/>
<reference evidence="1" key="1">
    <citation type="submission" date="2024-03" db="EMBL/GenBank/DDBJ databases">
        <title>Novel Streptomyces species of biotechnological and ecological value are a feature of Machair soil.</title>
        <authorList>
            <person name="Prole J.R."/>
            <person name="Goodfellow M."/>
            <person name="Allenby N."/>
            <person name="Ward A.C."/>
        </authorList>
    </citation>
    <scope>NUCLEOTIDE SEQUENCE</scope>
    <source>
        <strain evidence="1">MS1.AVA.4</strain>
    </source>
</reference>
<dbReference type="Proteomes" id="UP001375539">
    <property type="component" value="Unassembled WGS sequence"/>
</dbReference>
<organism evidence="1 2">
    <name type="scientific">Streptomyces pratisoli</name>
    <dbReference type="NCBI Taxonomy" id="3139917"/>
    <lineage>
        <taxon>Bacteria</taxon>
        <taxon>Bacillati</taxon>
        <taxon>Actinomycetota</taxon>
        <taxon>Actinomycetes</taxon>
        <taxon>Kitasatosporales</taxon>
        <taxon>Streptomycetaceae</taxon>
        <taxon>Streptomyces</taxon>
    </lineage>
</organism>
<sequence length="240" mass="24551">MPDVPVPDHFDRLLARYTAPGAARVRPRLPGPFERVEALRTAPPEPGDPAALVPAAPPASGPAGEQPRPVREVRTERHTVVRTEGARPGEPEPAPAGLVPSTPLLPPRAAAAPGPREVAAASPPASRGAPSSATAPGTRRQSPGVVARAADPAPASAPLAPARPRGADTAAARGATQSGIGRRAPRPAERVVHVQIGRLEVSAAPPPGASRPAGDRPDHTGRRGPALTLDDYLARGETRD</sequence>
<keyword evidence="2" id="KW-1185">Reference proteome</keyword>